<sequence length="274" mass="29872">MQTESSSQVDLERIKASQRQAWSRGDYSITGSSLVIVAENLCEAADLHGGQKVLDVATGSGNTAIAAARRLCETTGLDYVPALLERGRERAAAERLPVTFVEGDAEHLPFADASFDVVMSTLGVMFAPDQEQAARELLRVCRPDGKIALASWTPDSLFSRIGRITAAYAPPPSGVKPPVLWGSEAYVRNLFGDEVTELTATKRTYFHRDISALHLLNTMLTSLGPLMTTLRTVIYEDRQGMLDSIIAAFEQVNQATDGTLVAPDEYLEVIAIRR</sequence>
<dbReference type="GO" id="GO:0008757">
    <property type="term" value="F:S-adenosylmethionine-dependent methyltransferase activity"/>
    <property type="evidence" value="ECO:0007669"/>
    <property type="project" value="InterPro"/>
</dbReference>
<dbReference type="EMBL" id="BIFR01000002">
    <property type="protein sequence ID" value="GCE15808.1"/>
    <property type="molecule type" value="Genomic_DNA"/>
</dbReference>
<dbReference type="AlphaFoldDB" id="A0A402A9N9"/>
<dbReference type="PANTHER" id="PTHR44068">
    <property type="entry name" value="ZGC:194242"/>
    <property type="match status" value="1"/>
</dbReference>
<dbReference type="Proteomes" id="UP000287352">
    <property type="component" value="Unassembled WGS sequence"/>
</dbReference>
<evidence type="ECO:0000256" key="1">
    <source>
        <dbReference type="ARBA" id="ARBA00022679"/>
    </source>
</evidence>
<protein>
    <recommendedName>
        <fullName evidence="2">Methyltransferase type 11 domain-containing protein</fullName>
    </recommendedName>
</protein>
<dbReference type="InterPro" id="IPR013216">
    <property type="entry name" value="Methyltransf_11"/>
</dbReference>
<keyword evidence="1" id="KW-0808">Transferase</keyword>
<dbReference type="CDD" id="cd02440">
    <property type="entry name" value="AdoMet_MTases"/>
    <property type="match status" value="1"/>
</dbReference>
<reference evidence="4" key="1">
    <citation type="submission" date="2018-12" db="EMBL/GenBank/DDBJ databases">
        <title>Tengunoibacter tsumagoiensis gen. nov., sp. nov., Dictyobacter kobayashii sp. nov., D. alpinus sp. nov., and D. joshuensis sp. nov. and description of Dictyobacteraceae fam. nov. within the order Ktedonobacterales isolated from Tengu-no-mugimeshi.</title>
        <authorList>
            <person name="Wang C.M."/>
            <person name="Zheng Y."/>
            <person name="Sakai Y."/>
            <person name="Toyoda A."/>
            <person name="Minakuchi Y."/>
            <person name="Abe K."/>
            <person name="Yokota A."/>
            <person name="Yabe S."/>
        </authorList>
    </citation>
    <scope>NUCLEOTIDE SEQUENCE [LARGE SCALE GENOMIC DNA]</scope>
    <source>
        <strain evidence="4">Uno3</strain>
    </source>
</reference>
<name>A0A402A9N9_9CHLR</name>
<dbReference type="InterPro" id="IPR029063">
    <property type="entry name" value="SAM-dependent_MTases_sf"/>
</dbReference>
<accession>A0A402A9N9</accession>
<evidence type="ECO:0000313" key="4">
    <source>
        <dbReference type="Proteomes" id="UP000287352"/>
    </source>
</evidence>
<gene>
    <name evidence="3" type="ORF">KTT_56670</name>
</gene>
<dbReference type="Gene3D" id="3.40.50.150">
    <property type="entry name" value="Vaccinia Virus protein VP39"/>
    <property type="match status" value="1"/>
</dbReference>
<dbReference type="PANTHER" id="PTHR44068:SF11">
    <property type="entry name" value="GERANYL DIPHOSPHATE 2-C-METHYLTRANSFERASE"/>
    <property type="match status" value="1"/>
</dbReference>
<keyword evidence="4" id="KW-1185">Reference proteome</keyword>
<dbReference type="Pfam" id="PF08241">
    <property type="entry name" value="Methyltransf_11"/>
    <property type="match status" value="1"/>
</dbReference>
<organism evidence="3 4">
    <name type="scientific">Tengunoibacter tsumagoiensis</name>
    <dbReference type="NCBI Taxonomy" id="2014871"/>
    <lineage>
        <taxon>Bacteria</taxon>
        <taxon>Bacillati</taxon>
        <taxon>Chloroflexota</taxon>
        <taxon>Ktedonobacteria</taxon>
        <taxon>Ktedonobacterales</taxon>
        <taxon>Dictyobacteraceae</taxon>
        <taxon>Tengunoibacter</taxon>
    </lineage>
</organism>
<dbReference type="OrthoDB" id="9808140at2"/>
<proteinExistence type="predicted"/>
<feature type="domain" description="Methyltransferase type 11" evidence="2">
    <location>
        <begin position="54"/>
        <end position="148"/>
    </location>
</feature>
<dbReference type="InterPro" id="IPR050447">
    <property type="entry name" value="Erg6_SMT_methyltransf"/>
</dbReference>
<comment type="caution">
    <text evidence="3">The sequence shown here is derived from an EMBL/GenBank/DDBJ whole genome shotgun (WGS) entry which is preliminary data.</text>
</comment>
<dbReference type="RefSeq" id="WP_126583219.1">
    <property type="nucleotide sequence ID" value="NZ_BIFR01000002.1"/>
</dbReference>
<evidence type="ECO:0000259" key="2">
    <source>
        <dbReference type="Pfam" id="PF08241"/>
    </source>
</evidence>
<evidence type="ECO:0000313" key="3">
    <source>
        <dbReference type="EMBL" id="GCE15808.1"/>
    </source>
</evidence>
<dbReference type="SUPFAM" id="SSF53335">
    <property type="entry name" value="S-adenosyl-L-methionine-dependent methyltransferases"/>
    <property type="match status" value="1"/>
</dbReference>